<dbReference type="SUPFAM" id="SSF53850">
    <property type="entry name" value="Periplasmic binding protein-like II"/>
    <property type="match status" value="1"/>
</dbReference>
<dbReference type="Proteomes" id="UP000324781">
    <property type="component" value="Unassembled WGS sequence"/>
</dbReference>
<dbReference type="Gene3D" id="3.40.190.10">
    <property type="entry name" value="Periplasmic binding protein-like II"/>
    <property type="match status" value="1"/>
</dbReference>
<sequence length="184" mass="20507">MKDAGPKKVFGYLGPSWFVDYVLKGNCGGEAIGEGTYGDWAVCEPPVGFFWGGEWIFANKHSPHKEALGVIIRWITLDTSETGLQYLWANGQIDRQGEQMAAVSGTVMRKVSAETDILGYQDMFDVFDRAARLARGDNATHYDVLINSYWLQQVGEYAEGRKTRAQAIADFKQAVKDNLDITVE</sequence>
<keyword evidence="2" id="KW-1185">Reference proteome</keyword>
<organism evidence="1 2">
    <name type="scientific">Thermoclostridium caenicola</name>
    <dbReference type="NCBI Taxonomy" id="659425"/>
    <lineage>
        <taxon>Bacteria</taxon>
        <taxon>Bacillati</taxon>
        <taxon>Bacillota</taxon>
        <taxon>Clostridia</taxon>
        <taxon>Eubacteriales</taxon>
        <taxon>Oscillospiraceae</taxon>
        <taxon>Thermoclostridium</taxon>
    </lineage>
</organism>
<dbReference type="OrthoDB" id="55273at2"/>
<protein>
    <recommendedName>
        <fullName evidence="3">Extracellular solute-binding protein</fullName>
    </recommendedName>
</protein>
<evidence type="ECO:0008006" key="3">
    <source>
        <dbReference type="Google" id="ProtNLM"/>
    </source>
</evidence>
<dbReference type="AlphaFoldDB" id="A0A1M6B3P0"/>
<proteinExistence type="predicted"/>
<name>A0A1M6B3P0_9FIRM</name>
<evidence type="ECO:0000313" key="2">
    <source>
        <dbReference type="Proteomes" id="UP000324781"/>
    </source>
</evidence>
<reference evidence="1 2" key="1">
    <citation type="submission" date="2016-11" db="EMBL/GenBank/DDBJ databases">
        <authorList>
            <person name="Varghese N."/>
            <person name="Submissions S."/>
        </authorList>
    </citation>
    <scope>NUCLEOTIDE SEQUENCE [LARGE SCALE GENOMIC DNA]</scope>
    <source>
        <strain evidence="1 2">DSM 19027</strain>
    </source>
</reference>
<dbReference type="EMBL" id="FQZP01000002">
    <property type="protein sequence ID" value="SHI43325.1"/>
    <property type="molecule type" value="Genomic_DNA"/>
</dbReference>
<evidence type="ECO:0000313" key="1">
    <source>
        <dbReference type="EMBL" id="SHI43325.1"/>
    </source>
</evidence>
<gene>
    <name evidence="1" type="ORF">SAMN05444373_100257</name>
</gene>
<dbReference type="RefSeq" id="WP_149677465.1">
    <property type="nucleotide sequence ID" value="NZ_FQZP01000002.1"/>
</dbReference>
<accession>A0A1M6B3P0</accession>